<sequence>MSRPLADKSKKFYKIYQDGKKSSLTEERIEVLESMGVERTPPQGCRAKAPLVETTSLARGGDHTHNRVRISKSNFVCSPKQVVKREGLQTSEREGYKNDERGAAPAMTTRNGVVTTRGHFAREQDPIWWNMYERLSAFRRAHGNVIPTDGELTDWIKTQRRAYANRMCRQNVTSNESLVLSSSKTYWLAKLGFAFDPEKKYQMTRGSWLRQLERYNQEFSNYHVPKNPKRDEWFYPLSGWIQMQRCLYLLHIEGRLSTITRHDFEDLKQKGVVGDVDDSKSNGAKGLKRNSAIAGLLVFGADDKICVPHKGKQRQNRSQLTMGSSSASTQVRAGHTEENRLVAEKIKNGARVAVHRPELGAYIEGEMVGWKRRSDFYRATFRFHDGKEQTIDLYGPKKKFRLMDGECMKKPLVTETKACPTISRIIQYVDL</sequence>
<evidence type="ECO:0000259" key="2">
    <source>
        <dbReference type="Pfam" id="PF03457"/>
    </source>
</evidence>
<protein>
    <recommendedName>
        <fullName evidence="2">Helicase-associated domain-containing protein</fullName>
    </recommendedName>
</protein>
<dbReference type="InterPro" id="IPR005114">
    <property type="entry name" value="Helicase_assoc"/>
</dbReference>
<reference evidence="3" key="1">
    <citation type="submission" date="2021-01" db="EMBL/GenBank/DDBJ databases">
        <authorList>
            <person name="Corre E."/>
            <person name="Pelletier E."/>
            <person name="Niang G."/>
            <person name="Scheremetjew M."/>
            <person name="Finn R."/>
            <person name="Kale V."/>
            <person name="Holt S."/>
            <person name="Cochrane G."/>
            <person name="Meng A."/>
            <person name="Brown T."/>
            <person name="Cohen L."/>
        </authorList>
    </citation>
    <scope>NUCLEOTIDE SEQUENCE</scope>
    <source>
        <strain evidence="3">Isolate 1302-5</strain>
    </source>
</reference>
<feature type="compositionally biased region" description="Polar residues" evidence="1">
    <location>
        <begin position="316"/>
        <end position="331"/>
    </location>
</feature>
<feature type="domain" description="Helicase-associated" evidence="2">
    <location>
        <begin position="127"/>
        <end position="193"/>
    </location>
</feature>
<gene>
    <name evidence="3" type="ORF">OAUR00152_LOCUS19056</name>
</gene>
<dbReference type="Pfam" id="PF03457">
    <property type="entry name" value="HA"/>
    <property type="match status" value="1"/>
</dbReference>
<feature type="region of interest" description="Disordered" evidence="1">
    <location>
        <begin position="310"/>
        <end position="335"/>
    </location>
</feature>
<dbReference type="Gene3D" id="6.10.140.530">
    <property type="match status" value="1"/>
</dbReference>
<dbReference type="AlphaFoldDB" id="A0A7S4J0Z4"/>
<dbReference type="PANTHER" id="PTHR33418:SF1">
    <property type="entry name" value="HELICASE-ASSOCIATED DOMAIN-CONTAINING PROTEIN"/>
    <property type="match status" value="1"/>
</dbReference>
<evidence type="ECO:0000313" key="3">
    <source>
        <dbReference type="EMBL" id="CAE2246550.1"/>
    </source>
</evidence>
<name>A0A7S4J0Z4_9STRA</name>
<proteinExistence type="predicted"/>
<organism evidence="3">
    <name type="scientific">Odontella aurita</name>
    <dbReference type="NCBI Taxonomy" id="265563"/>
    <lineage>
        <taxon>Eukaryota</taxon>
        <taxon>Sar</taxon>
        <taxon>Stramenopiles</taxon>
        <taxon>Ochrophyta</taxon>
        <taxon>Bacillariophyta</taxon>
        <taxon>Mediophyceae</taxon>
        <taxon>Biddulphiophycidae</taxon>
        <taxon>Eupodiscales</taxon>
        <taxon>Odontellaceae</taxon>
        <taxon>Odontella</taxon>
    </lineage>
</organism>
<dbReference type="EMBL" id="HBKQ01028146">
    <property type="protein sequence ID" value="CAE2246550.1"/>
    <property type="molecule type" value="Transcribed_RNA"/>
</dbReference>
<dbReference type="PANTHER" id="PTHR33418">
    <property type="entry name" value="HELICASE-ASSOCIATED"/>
    <property type="match status" value="1"/>
</dbReference>
<accession>A0A7S4J0Z4</accession>
<evidence type="ECO:0000256" key="1">
    <source>
        <dbReference type="SAM" id="MobiDB-lite"/>
    </source>
</evidence>